<gene>
    <name evidence="2" type="ORF">D915_001080</name>
</gene>
<dbReference type="AlphaFoldDB" id="A0A4E0RQH2"/>
<feature type="signal peptide" evidence="1">
    <location>
        <begin position="1"/>
        <end position="17"/>
    </location>
</feature>
<comment type="caution">
    <text evidence="2">The sequence shown here is derived from an EMBL/GenBank/DDBJ whole genome shotgun (WGS) entry which is preliminary data.</text>
</comment>
<name>A0A4E0RQH2_FASHE</name>
<dbReference type="Proteomes" id="UP000230066">
    <property type="component" value="Unassembled WGS sequence"/>
</dbReference>
<accession>A0A4E0RQH2</accession>
<sequence length="118" mass="13536">MIGPILLFGLIFVSCNTDALIKATRVCGTDPIWLFKVAVNKASNGVITASYAMEQLQKTQPHDFYQLMTRYRQWLRCMQRMETGYFKRSGAYVNFWEPISTEPEISDPVDNILSNEGF</sequence>
<organism evidence="2 3">
    <name type="scientific">Fasciola hepatica</name>
    <name type="common">Liver fluke</name>
    <dbReference type="NCBI Taxonomy" id="6192"/>
    <lineage>
        <taxon>Eukaryota</taxon>
        <taxon>Metazoa</taxon>
        <taxon>Spiralia</taxon>
        <taxon>Lophotrochozoa</taxon>
        <taxon>Platyhelminthes</taxon>
        <taxon>Trematoda</taxon>
        <taxon>Digenea</taxon>
        <taxon>Plagiorchiida</taxon>
        <taxon>Echinostomata</taxon>
        <taxon>Echinostomatoidea</taxon>
        <taxon>Fasciolidae</taxon>
        <taxon>Fasciola</taxon>
    </lineage>
</organism>
<keyword evidence="3" id="KW-1185">Reference proteome</keyword>
<evidence type="ECO:0000256" key="1">
    <source>
        <dbReference type="SAM" id="SignalP"/>
    </source>
</evidence>
<keyword evidence="1" id="KW-0732">Signal</keyword>
<evidence type="ECO:0000313" key="3">
    <source>
        <dbReference type="Proteomes" id="UP000230066"/>
    </source>
</evidence>
<reference evidence="2" key="1">
    <citation type="submission" date="2019-03" db="EMBL/GenBank/DDBJ databases">
        <title>Improved annotation for the trematode Fasciola hepatica.</title>
        <authorList>
            <person name="Choi Y.-J."/>
            <person name="Martin J."/>
            <person name="Mitreva M."/>
        </authorList>
    </citation>
    <scope>NUCLEOTIDE SEQUENCE [LARGE SCALE GENOMIC DNA]</scope>
</reference>
<dbReference type="EMBL" id="JXXN02000259">
    <property type="protein sequence ID" value="THD28014.1"/>
    <property type="molecule type" value="Genomic_DNA"/>
</dbReference>
<feature type="chain" id="PRO_5020034933" evidence="1">
    <location>
        <begin position="18"/>
        <end position="118"/>
    </location>
</feature>
<proteinExistence type="predicted"/>
<protein>
    <submittedName>
        <fullName evidence="2">Uncharacterized protein</fullName>
    </submittedName>
</protein>
<evidence type="ECO:0000313" key="2">
    <source>
        <dbReference type="EMBL" id="THD28014.1"/>
    </source>
</evidence>